<reference evidence="3" key="1">
    <citation type="submission" date="2014-12" db="EMBL/GenBank/DDBJ databases">
        <title>Insight into the proteome of Arion vulgaris.</title>
        <authorList>
            <person name="Aradska J."/>
            <person name="Bulat T."/>
            <person name="Smidak R."/>
            <person name="Sarate P."/>
            <person name="Gangsoo J."/>
            <person name="Sialana F."/>
            <person name="Bilban M."/>
            <person name="Lubec G."/>
        </authorList>
    </citation>
    <scope>NUCLEOTIDE SEQUENCE</scope>
    <source>
        <tissue evidence="3">Skin</tissue>
    </source>
</reference>
<dbReference type="AlphaFoldDB" id="A0A0B7ADH5"/>
<evidence type="ECO:0000256" key="1">
    <source>
        <dbReference type="SAM" id="MobiDB-lite"/>
    </source>
</evidence>
<evidence type="ECO:0000256" key="2">
    <source>
        <dbReference type="SAM" id="SignalP"/>
    </source>
</evidence>
<protein>
    <submittedName>
        <fullName evidence="3">Uncharacterized protein</fullName>
    </submittedName>
</protein>
<feature type="chain" id="PRO_5002124168" evidence="2">
    <location>
        <begin position="20"/>
        <end position="109"/>
    </location>
</feature>
<feature type="non-terminal residue" evidence="3">
    <location>
        <position position="1"/>
    </location>
</feature>
<proteinExistence type="predicted"/>
<feature type="signal peptide" evidence="2">
    <location>
        <begin position="1"/>
        <end position="19"/>
    </location>
</feature>
<evidence type="ECO:0000313" key="3">
    <source>
        <dbReference type="EMBL" id="CEK78091.1"/>
    </source>
</evidence>
<accession>A0A0B7ADH5</accession>
<feature type="region of interest" description="Disordered" evidence="1">
    <location>
        <begin position="71"/>
        <end position="109"/>
    </location>
</feature>
<dbReference type="EMBL" id="HACG01031226">
    <property type="protein sequence ID" value="CEK78091.1"/>
    <property type="molecule type" value="Transcribed_RNA"/>
</dbReference>
<sequence length="109" mass="12063">CVLSGFLSTLSGMCYFVLALLYKDKEENGDPGVAFPNEKRIALEKQDEAMRSQPEHADMPAPQQYGVMHRQPHYQQQPAYQDKGYGKEPYGKAPSVVGSQGNKIGESVV</sequence>
<gene>
    <name evidence="3" type="primary">ORF108243</name>
</gene>
<organism evidence="3">
    <name type="scientific">Arion vulgaris</name>
    <dbReference type="NCBI Taxonomy" id="1028688"/>
    <lineage>
        <taxon>Eukaryota</taxon>
        <taxon>Metazoa</taxon>
        <taxon>Spiralia</taxon>
        <taxon>Lophotrochozoa</taxon>
        <taxon>Mollusca</taxon>
        <taxon>Gastropoda</taxon>
        <taxon>Heterobranchia</taxon>
        <taxon>Euthyneura</taxon>
        <taxon>Panpulmonata</taxon>
        <taxon>Eupulmonata</taxon>
        <taxon>Stylommatophora</taxon>
        <taxon>Helicina</taxon>
        <taxon>Arionoidea</taxon>
        <taxon>Arionidae</taxon>
        <taxon>Arion</taxon>
    </lineage>
</organism>
<name>A0A0B7ADH5_9EUPU</name>
<keyword evidence="2" id="KW-0732">Signal</keyword>